<reference evidence="3" key="1">
    <citation type="journal article" date="2022" name="Int. J. Mol. Sci.">
        <title>Draft Genome of Tanacetum Coccineum: Genomic Comparison of Closely Related Tanacetum-Family Plants.</title>
        <authorList>
            <person name="Yamashiro T."/>
            <person name="Shiraishi A."/>
            <person name="Nakayama K."/>
            <person name="Satake H."/>
        </authorList>
    </citation>
    <scope>NUCLEOTIDE SEQUENCE</scope>
</reference>
<dbReference type="InterPro" id="IPR005162">
    <property type="entry name" value="Retrotrans_gag_dom"/>
</dbReference>
<feature type="domain" description="Retrotransposon gag" evidence="2">
    <location>
        <begin position="252"/>
        <end position="342"/>
    </location>
</feature>
<protein>
    <submittedName>
        <fullName evidence="3">Reverse transcriptase domain-containing protein</fullName>
    </submittedName>
</protein>
<dbReference type="EMBL" id="BQNB010014542">
    <property type="protein sequence ID" value="GJT29432.1"/>
    <property type="molecule type" value="Genomic_DNA"/>
</dbReference>
<feature type="compositionally biased region" description="Low complexity" evidence="1">
    <location>
        <begin position="412"/>
        <end position="423"/>
    </location>
</feature>
<keyword evidence="3" id="KW-0808">Transferase</keyword>
<evidence type="ECO:0000259" key="2">
    <source>
        <dbReference type="Pfam" id="PF03732"/>
    </source>
</evidence>
<dbReference type="PANTHER" id="PTHR33223:SF11">
    <property type="entry name" value="ELEMENT PROTEIN, PUTATIVE-RELATED"/>
    <property type="match status" value="1"/>
</dbReference>
<evidence type="ECO:0000313" key="4">
    <source>
        <dbReference type="Proteomes" id="UP001151760"/>
    </source>
</evidence>
<name>A0ABQ5CTJ4_9ASTR</name>
<dbReference type="GO" id="GO:0003964">
    <property type="term" value="F:RNA-directed DNA polymerase activity"/>
    <property type="evidence" value="ECO:0007669"/>
    <property type="project" value="UniProtKB-KW"/>
</dbReference>
<dbReference type="PANTHER" id="PTHR33223">
    <property type="entry name" value="CCHC-TYPE DOMAIN-CONTAINING PROTEIN"/>
    <property type="match status" value="1"/>
</dbReference>
<proteinExistence type="predicted"/>
<keyword evidence="3" id="KW-0548">Nucleotidyltransferase</keyword>
<organism evidence="3 4">
    <name type="scientific">Tanacetum coccineum</name>
    <dbReference type="NCBI Taxonomy" id="301880"/>
    <lineage>
        <taxon>Eukaryota</taxon>
        <taxon>Viridiplantae</taxon>
        <taxon>Streptophyta</taxon>
        <taxon>Embryophyta</taxon>
        <taxon>Tracheophyta</taxon>
        <taxon>Spermatophyta</taxon>
        <taxon>Magnoliopsida</taxon>
        <taxon>eudicotyledons</taxon>
        <taxon>Gunneridae</taxon>
        <taxon>Pentapetalae</taxon>
        <taxon>asterids</taxon>
        <taxon>campanulids</taxon>
        <taxon>Asterales</taxon>
        <taxon>Asteraceae</taxon>
        <taxon>Asteroideae</taxon>
        <taxon>Anthemideae</taxon>
        <taxon>Anthemidinae</taxon>
        <taxon>Tanacetum</taxon>
    </lineage>
</organism>
<reference evidence="3" key="2">
    <citation type="submission" date="2022-01" db="EMBL/GenBank/DDBJ databases">
        <authorList>
            <person name="Yamashiro T."/>
            <person name="Shiraishi A."/>
            <person name="Satake H."/>
            <person name="Nakayama K."/>
        </authorList>
    </citation>
    <scope>NUCLEOTIDE SEQUENCE</scope>
</reference>
<evidence type="ECO:0000256" key="1">
    <source>
        <dbReference type="SAM" id="MobiDB-lite"/>
    </source>
</evidence>
<sequence>MISPAFIEANYEVLESFLRKRRRRICNEDLRTKLEYFSEEYDKEREMEPRPARARETTLVLCTKSLTVQRQRERVVELEDAPNRDGAGVHQTLVNTGGNLLPNGTHLSHNAQPFMPNSFQPSNRPIPTYVDPYPQPNMGVAYGQPLSYPSYTQGGNTNFGGTSAYHSYGGYAPHAPTSSNILTSNRFMPFRILHWLRDPICPLDQGLPCTRRAKNAFSCGSYDGKGDPDNYLLLFQGAIRMQKWAMPVVCHMFTYTFKDSTQIWWNCEKAGSILNYEDLKAKFQSLFSQQKKFTKTHLAVHNINQREGESTRAFVTMYTDDTLQILGLHAEHRIFRFVHGLKTRSLMEFLSTYLPPTHKGLIEKTYTCIKAREVATNGILNDHQEGFDRFNKKYSWDNNKGKKNRDRFSPYHSSNHGLLSNLSKSPRKILETKKVAKTFKQPPRLVGSRLSRDMSKYCHFHEDHGHDTNQCRKLRHQIKESLKSGQLAHLVKGIKKGKAKVSDTQLGANNSSDPFIIKVQVFGRSLRVDSKVPLVGFLREHSWPLDEVPLEITIGESPFARTEVLNFVIVSYADNEERVVVNDKYPKQTIVIGKQLPPSFKKKLWDLLKSNTDVFAWTCSYMTGIPRTIMIGGNPFNTEYWLNEFKHIEPVKQKKRGLTPEQNEAICKEVEELRKANIL</sequence>
<keyword evidence="3" id="KW-0695">RNA-directed DNA polymerase</keyword>
<evidence type="ECO:0000313" key="3">
    <source>
        <dbReference type="EMBL" id="GJT29432.1"/>
    </source>
</evidence>
<accession>A0ABQ5CTJ4</accession>
<dbReference type="Proteomes" id="UP001151760">
    <property type="component" value="Unassembled WGS sequence"/>
</dbReference>
<keyword evidence="4" id="KW-1185">Reference proteome</keyword>
<comment type="caution">
    <text evidence="3">The sequence shown here is derived from an EMBL/GenBank/DDBJ whole genome shotgun (WGS) entry which is preliminary data.</text>
</comment>
<gene>
    <name evidence="3" type="ORF">Tco_0909707</name>
</gene>
<feature type="region of interest" description="Disordered" evidence="1">
    <location>
        <begin position="398"/>
        <end position="423"/>
    </location>
</feature>
<dbReference type="Pfam" id="PF03732">
    <property type="entry name" value="Retrotrans_gag"/>
    <property type="match status" value="1"/>
</dbReference>